<organism evidence="1 2">
    <name type="scientific">Sphaerodactylus townsendi</name>
    <dbReference type="NCBI Taxonomy" id="933632"/>
    <lineage>
        <taxon>Eukaryota</taxon>
        <taxon>Metazoa</taxon>
        <taxon>Chordata</taxon>
        <taxon>Craniata</taxon>
        <taxon>Vertebrata</taxon>
        <taxon>Euteleostomi</taxon>
        <taxon>Lepidosauria</taxon>
        <taxon>Squamata</taxon>
        <taxon>Bifurcata</taxon>
        <taxon>Gekkota</taxon>
        <taxon>Sphaerodactylidae</taxon>
        <taxon>Sphaerodactylus</taxon>
    </lineage>
</organism>
<dbReference type="EMBL" id="CM037619">
    <property type="protein sequence ID" value="KAH8008271.1"/>
    <property type="molecule type" value="Genomic_DNA"/>
</dbReference>
<reference evidence="1" key="1">
    <citation type="submission" date="2021-08" db="EMBL/GenBank/DDBJ databases">
        <title>The first chromosome-level gecko genome reveals the dynamic sex chromosomes of Neotropical dwarf geckos (Sphaerodactylidae: Sphaerodactylus).</title>
        <authorList>
            <person name="Pinto B.J."/>
            <person name="Keating S.E."/>
            <person name="Gamble T."/>
        </authorList>
    </citation>
    <scope>NUCLEOTIDE SEQUENCE</scope>
    <source>
        <strain evidence="1">TG3544</strain>
    </source>
</reference>
<protein>
    <submittedName>
        <fullName evidence="1">Uncharacterized protein</fullName>
    </submittedName>
</protein>
<sequence length="436" mass="49083">MCSYVRLMKVTHQRYMQESLPPEVEIRTTNTTWKQISRTTMGAAISKTVVMEELEKLKKEWGNKNLPDLTTRFQEDLDLLKNTTLQIAITGVSGAGKSSLVNALRGMTDFEDGAAETGVTETTMEHKSYPHPTFPNVTMWDLPGIGTPNFKPKEYLKKVKFEKYDFFIIIASNRFTENDVLLAREIRKTNKRFYYLRTRVDSSIDSESKKPNYSKEKCLEKIREYCCDNLTQAGESNPRVFLISRWHLDKYDFPLLQETLENELDDLKRDVLILAMPAFSKEALKKKRATLEAYIMKVALLSCVTGAVPVPGLSVVCDLAILVGSMIHICQVFGLDEGSLNRLAKRVGKPVDVLKSAIKKSPLVSQITKEFVIDMLTKSAVCGILMAAEFVLDFVLVLGSLTGGALSFGTTFYILKNFLHDAEKDAENVRAKAVES</sequence>
<gene>
    <name evidence="1" type="ORF">K3G42_028619</name>
</gene>
<keyword evidence="2" id="KW-1185">Reference proteome</keyword>
<accession>A0ACB8FSW8</accession>
<evidence type="ECO:0000313" key="1">
    <source>
        <dbReference type="EMBL" id="KAH8008271.1"/>
    </source>
</evidence>
<dbReference type="Proteomes" id="UP000827872">
    <property type="component" value="Linkage Group LG06"/>
</dbReference>
<proteinExistence type="predicted"/>
<comment type="caution">
    <text evidence="1">The sequence shown here is derived from an EMBL/GenBank/DDBJ whole genome shotgun (WGS) entry which is preliminary data.</text>
</comment>
<evidence type="ECO:0000313" key="2">
    <source>
        <dbReference type="Proteomes" id="UP000827872"/>
    </source>
</evidence>
<name>A0ACB8FSW8_9SAUR</name>